<dbReference type="AlphaFoldDB" id="A0A059B7L6"/>
<dbReference type="OrthoDB" id="630895at2759"/>
<name>A0A059B7L6_EUCGR</name>
<dbReference type="GO" id="GO:0016747">
    <property type="term" value="F:acyltransferase activity, transferring groups other than amino-acyl groups"/>
    <property type="evidence" value="ECO:0007669"/>
    <property type="project" value="InterPro"/>
</dbReference>
<feature type="domain" description="N-acetyltransferase" evidence="1">
    <location>
        <begin position="9"/>
        <end position="169"/>
    </location>
</feature>
<organism evidence="2">
    <name type="scientific">Eucalyptus grandis</name>
    <name type="common">Flooded gum</name>
    <dbReference type="NCBI Taxonomy" id="71139"/>
    <lineage>
        <taxon>Eukaryota</taxon>
        <taxon>Viridiplantae</taxon>
        <taxon>Streptophyta</taxon>
        <taxon>Embryophyta</taxon>
        <taxon>Tracheophyta</taxon>
        <taxon>Spermatophyta</taxon>
        <taxon>Magnoliopsida</taxon>
        <taxon>eudicotyledons</taxon>
        <taxon>Gunneridae</taxon>
        <taxon>Pentapetalae</taxon>
        <taxon>rosids</taxon>
        <taxon>malvids</taxon>
        <taxon>Myrtales</taxon>
        <taxon>Myrtaceae</taxon>
        <taxon>Myrtoideae</taxon>
        <taxon>Eucalypteae</taxon>
        <taxon>Eucalyptus</taxon>
    </lineage>
</organism>
<dbReference type="OMA" id="WRRSICV"/>
<dbReference type="PANTHER" id="PTHR46067:SF16">
    <property type="entry name" value="N-ACETYLTRANSFERASE DOMAIN-CONTAINING PROTEIN"/>
    <property type="match status" value="1"/>
</dbReference>
<accession>A0A059B7L6</accession>
<dbReference type="InterPro" id="IPR000182">
    <property type="entry name" value="GNAT_dom"/>
</dbReference>
<dbReference type="InterPro" id="IPR016181">
    <property type="entry name" value="Acyl_CoA_acyltransferase"/>
</dbReference>
<dbReference type="SUPFAM" id="SSF55729">
    <property type="entry name" value="Acyl-CoA N-acyltransferases (Nat)"/>
    <property type="match status" value="1"/>
</dbReference>
<reference evidence="2" key="1">
    <citation type="submission" date="2013-07" db="EMBL/GenBank/DDBJ databases">
        <title>The genome of Eucalyptus grandis.</title>
        <authorList>
            <person name="Schmutz J."/>
            <person name="Hayes R."/>
            <person name="Myburg A."/>
            <person name="Tuskan G."/>
            <person name="Grattapaglia D."/>
            <person name="Rokhsar D.S."/>
        </authorList>
    </citation>
    <scope>NUCLEOTIDE SEQUENCE</scope>
    <source>
        <tissue evidence="2">Leaf extractions</tissue>
    </source>
</reference>
<proteinExistence type="predicted"/>
<evidence type="ECO:0000259" key="1">
    <source>
        <dbReference type="PROSITE" id="PS51186"/>
    </source>
</evidence>
<dbReference type="PANTHER" id="PTHR46067">
    <property type="entry name" value="ACYL-COA N-ACYLTRANSFERASES (NAT) SUPERFAMILY PROTEIN"/>
    <property type="match status" value="1"/>
</dbReference>
<dbReference type="Pfam" id="PF13302">
    <property type="entry name" value="Acetyltransf_3"/>
    <property type="match status" value="1"/>
</dbReference>
<gene>
    <name evidence="2" type="ORF">EUGRSUZ_H04392</name>
</gene>
<dbReference type="Gene3D" id="3.40.630.30">
    <property type="match status" value="1"/>
</dbReference>
<dbReference type="eggNOG" id="ENOG502RRQY">
    <property type="taxonomic scope" value="Eukaryota"/>
</dbReference>
<sequence>MEGVDPSAVSLRPFRISDADDFLSFAGDDQVTRFLRWNTLASREEALATIRDVCMPHPWRRAVCVGDRCVGVVSIWPGSGDDRCRADIGYAVAREWWGKGVATRAVRMTLSQVFGDLPDVLRIQAFVGADNKASQRVLEKAGFTRDGLLRKYTYLKGTLQDLYLYSFLSTDVVPAAAD</sequence>
<protein>
    <recommendedName>
        <fullName evidence="1">N-acetyltransferase domain-containing protein</fullName>
    </recommendedName>
</protein>
<dbReference type="Gramene" id="KCW61660">
    <property type="protein sequence ID" value="KCW61660"/>
    <property type="gene ID" value="EUGRSUZ_H04392"/>
</dbReference>
<dbReference type="KEGG" id="egr:104415471"/>
<evidence type="ECO:0000313" key="2">
    <source>
        <dbReference type="EMBL" id="KCW61660.1"/>
    </source>
</evidence>
<dbReference type="PROSITE" id="PS51186">
    <property type="entry name" value="GNAT"/>
    <property type="match status" value="1"/>
</dbReference>
<dbReference type="InParanoid" id="A0A059B7L6"/>
<dbReference type="EMBL" id="KK198760">
    <property type="protein sequence ID" value="KCW61660.1"/>
    <property type="molecule type" value="Genomic_DNA"/>
</dbReference>